<name>A0A6J4P8K7_9BACT</name>
<gene>
    <name evidence="2" type="ORF">AVDCRST_MAG74-2177</name>
</gene>
<reference evidence="2" key="1">
    <citation type="submission" date="2020-02" db="EMBL/GenBank/DDBJ databases">
        <authorList>
            <person name="Meier V. D."/>
        </authorList>
    </citation>
    <scope>NUCLEOTIDE SEQUENCE</scope>
    <source>
        <strain evidence="2">AVDCRST_MAG74</strain>
    </source>
</reference>
<accession>A0A6J4P8K7</accession>
<evidence type="ECO:0000256" key="1">
    <source>
        <dbReference type="SAM" id="MobiDB-lite"/>
    </source>
</evidence>
<organism evidence="2">
    <name type="scientific">uncultured Pyrinomonadaceae bacterium</name>
    <dbReference type="NCBI Taxonomy" id="2283094"/>
    <lineage>
        <taxon>Bacteria</taxon>
        <taxon>Pseudomonadati</taxon>
        <taxon>Acidobacteriota</taxon>
        <taxon>Blastocatellia</taxon>
        <taxon>Blastocatellales</taxon>
        <taxon>Pyrinomonadaceae</taxon>
        <taxon>environmental samples</taxon>
    </lineage>
</organism>
<proteinExistence type="predicted"/>
<feature type="non-terminal residue" evidence="2">
    <location>
        <position position="1"/>
    </location>
</feature>
<sequence>GNYQNSNNPARAARRRAPSDSLKKRLARGCRFAVRRRKSDADCLLAERRNLPPSPFAGNGNNFRRKNSDFEVGFGRYLAREFQQIRCSLV</sequence>
<protein>
    <submittedName>
        <fullName evidence="2">Uncharacterized protein</fullName>
    </submittedName>
</protein>
<evidence type="ECO:0000313" key="2">
    <source>
        <dbReference type="EMBL" id="CAA9409308.1"/>
    </source>
</evidence>
<dbReference type="AlphaFoldDB" id="A0A6J4P8K7"/>
<dbReference type="EMBL" id="CADCUR010000197">
    <property type="protein sequence ID" value="CAA9409308.1"/>
    <property type="molecule type" value="Genomic_DNA"/>
</dbReference>
<feature type="non-terminal residue" evidence="2">
    <location>
        <position position="90"/>
    </location>
</feature>
<feature type="region of interest" description="Disordered" evidence="1">
    <location>
        <begin position="1"/>
        <end position="22"/>
    </location>
</feature>